<comment type="caution">
    <text evidence="2">The sequence shown here is derived from an EMBL/GenBank/DDBJ whole genome shotgun (WGS) entry which is preliminary data.</text>
</comment>
<evidence type="ECO:0000313" key="2">
    <source>
        <dbReference type="EMBL" id="KWU48844.1"/>
    </source>
</evidence>
<keyword evidence="1" id="KW-1133">Transmembrane helix</keyword>
<keyword evidence="1" id="KW-0472">Membrane</keyword>
<dbReference type="Proteomes" id="UP000067111">
    <property type="component" value="Unassembled WGS sequence"/>
</dbReference>
<feature type="transmembrane region" description="Helical" evidence="1">
    <location>
        <begin position="52"/>
        <end position="71"/>
    </location>
</feature>
<keyword evidence="1" id="KW-0812">Transmembrane</keyword>
<gene>
    <name evidence="2" type="ORF">AWV77_19970</name>
</gene>
<name>A0A0X7JZI5_9PSED</name>
<evidence type="ECO:0000313" key="3">
    <source>
        <dbReference type="Proteomes" id="UP000067111"/>
    </source>
</evidence>
<sequence length="174" mass="19319">MSEGNGSERAPLSKGVIITRSSVWATYEVLLTLMPVLIWLFIIYFSKPDFEISLQFPAFSFFCVSIWAACIREIPRTLVGGDPVQDKFERECSLAIAILGFVISLLCLVFAALRNTGSIPHIWGAFSLVVATAGGLGILMLFVMISIKIQRVEYGRYNLPPAIKEKRADLISEK</sequence>
<organism evidence="2 3">
    <name type="scientific">Pseudomonas palleroniana</name>
    <dbReference type="NCBI Taxonomy" id="191390"/>
    <lineage>
        <taxon>Bacteria</taxon>
        <taxon>Pseudomonadati</taxon>
        <taxon>Pseudomonadota</taxon>
        <taxon>Gammaproteobacteria</taxon>
        <taxon>Pseudomonadales</taxon>
        <taxon>Pseudomonadaceae</taxon>
        <taxon>Pseudomonas</taxon>
    </lineage>
</organism>
<evidence type="ECO:0000256" key="1">
    <source>
        <dbReference type="SAM" id="Phobius"/>
    </source>
</evidence>
<feature type="transmembrane region" description="Helical" evidence="1">
    <location>
        <begin position="24"/>
        <end position="46"/>
    </location>
</feature>
<feature type="transmembrane region" description="Helical" evidence="1">
    <location>
        <begin position="125"/>
        <end position="147"/>
    </location>
</feature>
<dbReference type="EMBL" id="LRMR01000030">
    <property type="protein sequence ID" value="KWU48844.1"/>
    <property type="molecule type" value="Genomic_DNA"/>
</dbReference>
<reference evidence="3" key="1">
    <citation type="submission" date="2016-01" db="EMBL/GenBank/DDBJ databases">
        <authorList>
            <person name="Gamez R.M."/>
            <person name="Rodriguez F."/>
            <person name="Bernal J.F."/>
            <person name="Agarwala R."/>
            <person name="Landsman D."/>
            <person name="Marino-Ramirez L."/>
        </authorList>
    </citation>
    <scope>NUCLEOTIDE SEQUENCE [LARGE SCALE GENOMIC DNA]</scope>
    <source>
        <strain evidence="3">Ps006</strain>
    </source>
</reference>
<dbReference type="AlphaFoldDB" id="A0A0X7JZI5"/>
<feature type="transmembrane region" description="Helical" evidence="1">
    <location>
        <begin position="92"/>
        <end position="113"/>
    </location>
</feature>
<proteinExistence type="predicted"/>
<protein>
    <submittedName>
        <fullName evidence="2">Uncharacterized protein</fullName>
    </submittedName>
</protein>
<dbReference type="RefSeq" id="WP_060755905.1">
    <property type="nucleotide sequence ID" value="NZ_LRMR01000030.1"/>
</dbReference>
<accession>A0A0X7JZI5</accession>